<feature type="transmembrane region" description="Helical" evidence="8">
    <location>
        <begin position="137"/>
        <end position="159"/>
    </location>
</feature>
<feature type="transmembrane region" description="Helical" evidence="8">
    <location>
        <begin position="210"/>
        <end position="232"/>
    </location>
</feature>
<dbReference type="InterPro" id="IPR004812">
    <property type="entry name" value="Efflux_drug-R_Bcr/CmlA"/>
</dbReference>
<feature type="transmembrane region" description="Helical" evidence="8">
    <location>
        <begin position="104"/>
        <end position="125"/>
    </location>
</feature>
<name>A0AA47LRC3_9GAMM</name>
<dbReference type="AlphaFoldDB" id="A0AA47LRC3"/>
<dbReference type="GO" id="GO:0042910">
    <property type="term" value="F:xenobiotic transmembrane transporter activity"/>
    <property type="evidence" value="ECO:0007669"/>
    <property type="project" value="InterPro"/>
</dbReference>
<keyword evidence="6 8" id="KW-1133">Transmembrane helix</keyword>
<keyword evidence="3 8" id="KW-0813">Transport</keyword>
<keyword evidence="4" id="KW-1003">Cell membrane</keyword>
<feature type="transmembrane region" description="Helical" evidence="8">
    <location>
        <begin position="52"/>
        <end position="71"/>
    </location>
</feature>
<evidence type="ECO:0000256" key="3">
    <source>
        <dbReference type="ARBA" id="ARBA00022448"/>
    </source>
</evidence>
<evidence type="ECO:0000313" key="11">
    <source>
        <dbReference type="Proteomes" id="UP001164748"/>
    </source>
</evidence>
<evidence type="ECO:0000313" key="10">
    <source>
        <dbReference type="EMBL" id="WBA08684.1"/>
    </source>
</evidence>
<comment type="similarity">
    <text evidence="2 8">Belongs to the major facilitator superfamily. Bcr/CmlA family.</text>
</comment>
<feature type="transmembrane region" description="Helical" evidence="8">
    <location>
        <begin position="339"/>
        <end position="360"/>
    </location>
</feature>
<keyword evidence="8" id="KW-0997">Cell inner membrane</keyword>
<dbReference type="EMBL" id="CP114588">
    <property type="protein sequence ID" value="WBA08684.1"/>
    <property type="molecule type" value="Genomic_DNA"/>
</dbReference>
<dbReference type="NCBIfam" id="TIGR00710">
    <property type="entry name" value="efflux_Bcr_CflA"/>
    <property type="match status" value="1"/>
</dbReference>
<organism evidence="10 11">
    <name type="scientific">Salinivibrio kushneri</name>
    <dbReference type="NCBI Taxonomy" id="1908198"/>
    <lineage>
        <taxon>Bacteria</taxon>
        <taxon>Pseudomonadati</taxon>
        <taxon>Pseudomonadota</taxon>
        <taxon>Gammaproteobacteria</taxon>
        <taxon>Vibrionales</taxon>
        <taxon>Vibrionaceae</taxon>
        <taxon>Salinivibrio</taxon>
    </lineage>
</organism>
<dbReference type="Proteomes" id="UP001164748">
    <property type="component" value="Chromosome"/>
</dbReference>
<evidence type="ECO:0000256" key="8">
    <source>
        <dbReference type="RuleBase" id="RU365088"/>
    </source>
</evidence>
<sequence length="401" mass="43501">MTHTDSPTSNRLLVALMVLLVLFSPMAIDIYLPALPYMAGDFNVSPTLAQDTVTWFMFSLGLGQLFAGPLADRFGRKPVAIIGISLYGLSSLMAWLATSMDMMLVARLLQGFGACATSVCAFAAVRDRFGAERSGHMISYLNGAICFVPALAPLLGSWLTQMFDWRANFSFMLGYAALGLVLVSVFLPETRPTHTDNSGRLFSLRRYWQVLRVPTFTYHIILCMLAMAVILAYVTSAPVLLMDRYGISMNSFTFWFGANAALNIAAAMLAPRYMQRFGSRRALNIGLMMLVGSGGLMLALSPIAAPWAFMLPIFTSSFGFAWVLGASAGAALAPFSDRAGTAAALLGLFQMSGAGLLVSLTQRLGLSASDLMTVHMWLLLPGLIILWSPKGKQWHAKAVRD</sequence>
<dbReference type="PROSITE" id="PS00216">
    <property type="entry name" value="SUGAR_TRANSPORT_1"/>
    <property type="match status" value="1"/>
</dbReference>
<dbReference type="GO" id="GO:1990961">
    <property type="term" value="P:xenobiotic detoxification by transmembrane export across the plasma membrane"/>
    <property type="evidence" value="ECO:0007669"/>
    <property type="project" value="InterPro"/>
</dbReference>
<evidence type="ECO:0000256" key="6">
    <source>
        <dbReference type="ARBA" id="ARBA00022989"/>
    </source>
</evidence>
<protein>
    <recommendedName>
        <fullName evidence="8">Bcr/CflA family efflux transporter</fullName>
    </recommendedName>
</protein>
<dbReference type="PANTHER" id="PTHR23502:SF70">
    <property type="entry name" value="BCR_CFLA FAMILY EFFLUX TRANSPORTER"/>
    <property type="match status" value="1"/>
</dbReference>
<evidence type="ECO:0000256" key="7">
    <source>
        <dbReference type="ARBA" id="ARBA00023136"/>
    </source>
</evidence>
<dbReference type="InterPro" id="IPR020846">
    <property type="entry name" value="MFS_dom"/>
</dbReference>
<evidence type="ECO:0000256" key="5">
    <source>
        <dbReference type="ARBA" id="ARBA00022692"/>
    </source>
</evidence>
<gene>
    <name evidence="10" type="ORF">N8M53_00180</name>
</gene>
<feature type="transmembrane region" description="Helical" evidence="8">
    <location>
        <begin position="282"/>
        <end position="303"/>
    </location>
</feature>
<comment type="subcellular location">
    <subcellularLocation>
        <location evidence="8">Cell inner membrane</location>
        <topology evidence="8">Multi-pass membrane protein</topology>
    </subcellularLocation>
    <subcellularLocation>
        <location evidence="1">Cell membrane</location>
        <topology evidence="1">Multi-pass membrane protein</topology>
    </subcellularLocation>
</comment>
<evidence type="ECO:0000259" key="9">
    <source>
        <dbReference type="PROSITE" id="PS50850"/>
    </source>
</evidence>
<dbReference type="PANTHER" id="PTHR23502">
    <property type="entry name" value="MAJOR FACILITATOR SUPERFAMILY"/>
    <property type="match status" value="1"/>
</dbReference>
<dbReference type="InterPro" id="IPR036259">
    <property type="entry name" value="MFS_trans_sf"/>
</dbReference>
<feature type="transmembrane region" description="Helical" evidence="8">
    <location>
        <begin position="78"/>
        <end position="98"/>
    </location>
</feature>
<evidence type="ECO:0000256" key="2">
    <source>
        <dbReference type="ARBA" id="ARBA00006236"/>
    </source>
</evidence>
<dbReference type="SUPFAM" id="SSF103473">
    <property type="entry name" value="MFS general substrate transporter"/>
    <property type="match status" value="1"/>
</dbReference>
<dbReference type="RefSeq" id="WP_269579067.1">
    <property type="nucleotide sequence ID" value="NZ_CP114588.1"/>
</dbReference>
<dbReference type="GO" id="GO:0005886">
    <property type="term" value="C:plasma membrane"/>
    <property type="evidence" value="ECO:0007669"/>
    <property type="project" value="UniProtKB-SubCell"/>
</dbReference>
<dbReference type="InterPro" id="IPR005829">
    <property type="entry name" value="Sugar_transporter_CS"/>
</dbReference>
<dbReference type="Pfam" id="PF07690">
    <property type="entry name" value="MFS_1"/>
    <property type="match status" value="1"/>
</dbReference>
<keyword evidence="5 8" id="KW-0812">Transmembrane</keyword>
<feature type="transmembrane region" description="Helical" evidence="8">
    <location>
        <begin position="309"/>
        <end position="332"/>
    </location>
</feature>
<proteinExistence type="inferred from homology"/>
<feature type="domain" description="Major facilitator superfamily (MFS) profile" evidence="9">
    <location>
        <begin position="10"/>
        <end position="392"/>
    </location>
</feature>
<dbReference type="CDD" id="cd17320">
    <property type="entry name" value="MFS_MdfA_MDR_like"/>
    <property type="match status" value="1"/>
</dbReference>
<feature type="transmembrane region" description="Helical" evidence="8">
    <location>
        <begin position="171"/>
        <end position="189"/>
    </location>
</feature>
<feature type="transmembrane region" description="Helical" evidence="8">
    <location>
        <begin position="366"/>
        <end position="387"/>
    </location>
</feature>
<feature type="transmembrane region" description="Helical" evidence="8">
    <location>
        <begin position="252"/>
        <end position="270"/>
    </location>
</feature>
<reference evidence="10" key="1">
    <citation type="submission" date="2022-09" db="EMBL/GenBank/DDBJ databases">
        <authorList>
            <person name="Li Z.-J."/>
        </authorList>
    </citation>
    <scope>NUCLEOTIDE SEQUENCE</scope>
    <source>
        <strain evidence="10">TGB11</strain>
    </source>
</reference>
<keyword evidence="7 8" id="KW-0472">Membrane</keyword>
<dbReference type="Gene3D" id="1.20.1720.10">
    <property type="entry name" value="Multidrug resistance protein D"/>
    <property type="match status" value="1"/>
</dbReference>
<dbReference type="PROSITE" id="PS50850">
    <property type="entry name" value="MFS"/>
    <property type="match status" value="1"/>
</dbReference>
<evidence type="ECO:0000256" key="1">
    <source>
        <dbReference type="ARBA" id="ARBA00004651"/>
    </source>
</evidence>
<accession>A0AA47LRC3</accession>
<feature type="transmembrane region" description="Helical" evidence="8">
    <location>
        <begin position="12"/>
        <end position="32"/>
    </location>
</feature>
<dbReference type="InterPro" id="IPR011701">
    <property type="entry name" value="MFS"/>
</dbReference>
<evidence type="ECO:0000256" key="4">
    <source>
        <dbReference type="ARBA" id="ARBA00022475"/>
    </source>
</evidence>